<dbReference type="GO" id="GO:0022008">
    <property type="term" value="P:neurogenesis"/>
    <property type="evidence" value="ECO:0007669"/>
    <property type="project" value="InterPro"/>
</dbReference>
<accession>A0AAF5DL62</accession>
<feature type="compositionally biased region" description="Low complexity" evidence="3">
    <location>
        <begin position="1402"/>
        <end position="1421"/>
    </location>
</feature>
<dbReference type="InterPro" id="IPR039041">
    <property type="entry name" value="Nav/unc-53"/>
</dbReference>
<evidence type="ECO:0000259" key="4">
    <source>
        <dbReference type="Pfam" id="PF23092"/>
    </source>
</evidence>
<name>A0AAF5DL62_STRER</name>
<reference evidence="7" key="1">
    <citation type="submission" date="2024-02" db="UniProtKB">
        <authorList>
            <consortium name="WormBaseParasite"/>
        </authorList>
    </citation>
    <scope>IDENTIFICATION</scope>
</reference>
<evidence type="ECO:0000256" key="3">
    <source>
        <dbReference type="SAM" id="MobiDB-lite"/>
    </source>
</evidence>
<keyword evidence="1 2" id="KW-0175">Coiled coil</keyword>
<feature type="region of interest" description="Disordered" evidence="3">
    <location>
        <begin position="298"/>
        <end position="327"/>
    </location>
</feature>
<proteinExistence type="predicted"/>
<feature type="compositionally biased region" description="Basic and acidic residues" evidence="3">
    <location>
        <begin position="710"/>
        <end position="722"/>
    </location>
</feature>
<dbReference type="Pfam" id="PF23092">
    <property type="entry name" value="Ubiquitin_6"/>
    <property type="match status" value="1"/>
</dbReference>
<feature type="region of interest" description="Disordered" evidence="3">
    <location>
        <begin position="1910"/>
        <end position="1935"/>
    </location>
</feature>
<feature type="compositionally biased region" description="Low complexity" evidence="3">
    <location>
        <begin position="914"/>
        <end position="939"/>
    </location>
</feature>
<feature type="compositionally biased region" description="Basic and acidic residues" evidence="3">
    <location>
        <begin position="1091"/>
        <end position="1110"/>
    </location>
</feature>
<feature type="compositionally biased region" description="Basic and acidic residues" evidence="3">
    <location>
        <begin position="1154"/>
        <end position="1164"/>
    </location>
</feature>
<evidence type="ECO:0000313" key="7">
    <source>
        <dbReference type="WBParaSite" id="TCONS_00014935.p1"/>
    </source>
</evidence>
<evidence type="ECO:0000313" key="6">
    <source>
        <dbReference type="Proteomes" id="UP000035681"/>
    </source>
</evidence>
<protein>
    <submittedName>
        <fullName evidence="7">Uncharacterized protein</fullName>
    </submittedName>
</protein>
<feature type="domain" description="Neuron navigator 1-like ubiquitin-like" evidence="4">
    <location>
        <begin position="2037"/>
        <end position="2124"/>
    </location>
</feature>
<dbReference type="Proteomes" id="UP000035681">
    <property type="component" value="Unplaced"/>
</dbReference>
<dbReference type="PANTHER" id="PTHR12784:SF28">
    <property type="entry name" value="PROTEIN SICKIE"/>
    <property type="match status" value="1"/>
</dbReference>
<evidence type="ECO:0000256" key="1">
    <source>
        <dbReference type="ARBA" id="ARBA00023054"/>
    </source>
</evidence>
<feature type="compositionally biased region" description="Polar residues" evidence="3">
    <location>
        <begin position="981"/>
        <end position="991"/>
    </location>
</feature>
<feature type="region of interest" description="Disordered" evidence="3">
    <location>
        <begin position="1061"/>
        <end position="1110"/>
    </location>
</feature>
<feature type="coiled-coil region" evidence="2">
    <location>
        <begin position="1956"/>
        <end position="1990"/>
    </location>
</feature>
<feature type="region of interest" description="Disordered" evidence="3">
    <location>
        <begin position="914"/>
        <end position="952"/>
    </location>
</feature>
<feature type="compositionally biased region" description="Low complexity" evidence="3">
    <location>
        <begin position="1064"/>
        <end position="1086"/>
    </location>
</feature>
<evidence type="ECO:0000256" key="2">
    <source>
        <dbReference type="SAM" id="Coils"/>
    </source>
</evidence>
<evidence type="ECO:0000259" key="5">
    <source>
        <dbReference type="Pfam" id="PF25408"/>
    </source>
</evidence>
<feature type="region of interest" description="Disordered" evidence="3">
    <location>
        <begin position="1402"/>
        <end position="1423"/>
    </location>
</feature>
<dbReference type="PANTHER" id="PTHR12784">
    <property type="entry name" value="STEERIN"/>
    <property type="match status" value="1"/>
</dbReference>
<keyword evidence="6" id="KW-1185">Reference proteome</keyword>
<dbReference type="AlphaFoldDB" id="A0AAF5DL62"/>
<feature type="compositionally biased region" description="Low complexity" evidence="3">
    <location>
        <begin position="698"/>
        <end position="709"/>
    </location>
</feature>
<organism evidence="6 7">
    <name type="scientific">Strongyloides stercoralis</name>
    <name type="common">Threadworm</name>
    <dbReference type="NCBI Taxonomy" id="6248"/>
    <lineage>
        <taxon>Eukaryota</taxon>
        <taxon>Metazoa</taxon>
        <taxon>Ecdysozoa</taxon>
        <taxon>Nematoda</taxon>
        <taxon>Chromadorea</taxon>
        <taxon>Rhabditida</taxon>
        <taxon>Tylenchina</taxon>
        <taxon>Panagrolaimomorpha</taxon>
        <taxon>Strongyloidoidea</taxon>
        <taxon>Strongyloididae</taxon>
        <taxon>Strongyloides</taxon>
    </lineage>
</organism>
<dbReference type="Pfam" id="PF25408">
    <property type="entry name" value="AAA_lid_NAV1"/>
    <property type="match status" value="1"/>
</dbReference>
<sequence length="2488" mass="285103">MNFSPTLKKHDSIQNLQYKANSLGKKIINCTQSGERRIDLCYIHQHLSSNKLHNVVCSSRHPTIEENFRPYNINKQKKVKKIPRIILSNSNEKIYPNRVRKNFKQNYIINNNEMEKKYAHEKVVDYTVNCLHNKNEKLENNNKNNYQLKEYKKEIKTDFSNFLYHYNKTLKLLDNIKEENTPNKIYDKKHEILCYNCLNKNSNTQQSQKNIFELEENGSQNKEIKKNINKNYIKRKVAQVEEIYKPNQHIEVPKLLGIEEVNPSIEVMENDKQEEDDYVWRDESISEMYYNNQVIQTPQEEKSKTLNKYNGDDDDNDNSNINDNISNKEDNIFSKRTSAGISTIRDMEYLPKSEENNLYDNDKMTNPNVDRSFSEYIETPQQYSSPIQKKYIKNSLSNNSSFKSDTNVKSINVEGNNLKKWSNFDLKNGEILDTFSSSTLKDNISNKYDKNINSYSMANNKNHLDISYQSQNDVINYDKQLHKSNYKLNNKTNQKMPLSSNNDIISRYSFLSNNDNRQDFLEKDNNLKQDTISSLSNNSYNNILSKNNIIQRDTPSLSIKSSQHLQQTNNNINLISSKNDISELDSLRSSLNTFNGDELIGNNIITSDKKNSFNPNNNLSKIINNVNSLSSLSSLTSQSIPQTSNIDTLSSKSKINISLKKANDKEEIIEKNKSSPSKNQHYPTYLNEMINEEPKTVNSTSSSSNNLSLLKKENSNKNDGKNKNKMTIYQTFQESGNSQFIANFNDSKRNSKEENATDVIETLNIRSKSISSTNDNINLSNTKSLHNKEDNISLKGLIKNDNNKMDENDIVNYKLNLILNDKNMDENLNLDNENLFFDISSITESGNSIKNNKSDEINKSEKLFKENNINEKDINLEEKNLSKNLNEDDLTISSLSYKNENIKKDENILFSSSSETTITSSTSETTTKSSKSSLSTKSTNKNKELSNKSLNKLSKKSSSSISTLLSEKSSLGDGSSLNGSFHSRQMPVSQSTIPQPRIISHAHIVPISSNKNGFNLIKKEIKPIENKRIPTPTVNIYSNKNVLTKVCIPKLSNDKLLKHEQKQNNNITSSSTSTSSSIPSSLPIPKGSKKCNNEEHVNFSDNNDKKLHKNDTTNGMMNGSQNVSKIGIGHLVRQTPSKHQFSIPKNNLITSNVSKKEKDKEEGLRPSMGTSNKLNKNLSINGMMINNQQPSIKISKNTPTSILLPSKGNNLSRLNTTTTTKEGTALIKKTIPCNIKKSTTPKQPSKYLTALKSPTISTFSLLETKGNNNNNILDRAKEELSKTLSCKGKVEKVGENSEMANKSSTINDSLKNNKLPLNYDTVSLDNENSKLCDKICNENNNIEKKNISLSNNYDEVPKERGITILKDNTVIDNVTLNKEENINQIKVEDNTKCYYINENSSKSPSPYSISQNTSTSPSTSSIECNKNNEEIFDESKEFSEDFLNINNTFEVNEIKKEGQCENIFENAQMPMLKSPQIVARLHYEETNYCKMTDNNDENWNYMKKKDDIKRNIKADKLIEKLRNDNRLNKGKNTKINHYVNFSTINEYQKAIKNKCTLEDDSSSLSSDISETCDIFSSDDLSDSSCTDFSQKPPTSPRCTYSSNSQIYTKRHILTEKERMNELLLKSRTSQRSSAYSNYSPIIQSSNCLPQSVRSLDNNLSSKNSSSLQLNYHYQPTSMQVNYNLEHGYVNNLSQLRVDSYENEYINECHSLDRVSCIKKEQSIEKGNQNQLHSINLVKNDVIEKNDNNEYGLIIMNPVKQRPSSCISNRKNGNEGKYQTFSINDNKNIYYDKEIGRGSINSYKKFEFNYFNIFDEELEQVILDLEHLQFKIDPMDFKIKKIKEKLKRLQVYNSIIQKRKIMENNMIIKHSSHESLNSIKSKISFSSKEGNVLKSKLSEIATTMKKTLKSNPSNPFKKAFKNKKNKSLGEKDGGEDENICNETANLKNNLIEKDKQLTEMRLEALNKANEVEELKETIKKLESENLSLKIHSTINSDRSSNGDFTTSSNHNSWNSANSNINNNSLSFNGIKFSEIEYIKIFIVNDASGVIHCNDEYSKTFIGYLKISKIGINWKAFDNNICEIFKNYTNIIDSKNVLGLHYVSSILGYSIGLFKRNLNSISSPNNPSIICTPDKKVNLFLKGDKQKSLDSLTFNTCISKNILKLFMENIEKNKYILINGDISIMKDNLIIQISNKLKESTGINYIIDGHDYDICRQNLLEEIDKIFNMISFKKKTILSFLHLRSDEFNYLSEKILKLNCKENSLIVLCCLEEGFSANIHFTNDNNIFTIFNIDNNDDILKNIVQRNILNLQNPDDFLECIEEVSKYDNIICQNEKVIKFLVLIYKELLNFFSHLPSSKSHSLLLYKFLCPPSKEVRKMICWFSNLWNEKLVPYCRECISKAKHSPLTLSLIEEPLNIVGREWPWLNNTYQKNLLISIFQNQTNQNFYTNEIDSSFDPLAALIKIQNCNNESNEKLKEIDFDGNDKKILF</sequence>
<dbReference type="InterPro" id="IPR057126">
    <property type="entry name" value="NAV1-like_ubiquitin-like"/>
</dbReference>
<feature type="domain" description="CortBP2/NAV1-like AAA+ ATPase lid" evidence="5">
    <location>
        <begin position="2333"/>
        <end position="2431"/>
    </location>
</feature>
<feature type="region of interest" description="Disordered" evidence="3">
    <location>
        <begin position="1153"/>
        <end position="1173"/>
    </location>
</feature>
<feature type="compositionally biased region" description="Low complexity" evidence="3">
    <location>
        <begin position="967"/>
        <end position="980"/>
    </location>
</feature>
<feature type="region of interest" description="Disordered" evidence="3">
    <location>
        <begin position="967"/>
        <end position="991"/>
    </location>
</feature>
<feature type="region of interest" description="Disordered" evidence="3">
    <location>
        <begin position="694"/>
        <end position="723"/>
    </location>
</feature>
<dbReference type="WBParaSite" id="TCONS_00014935.p1">
    <property type="protein sequence ID" value="TCONS_00014935.p1"/>
    <property type="gene ID" value="XLOC_010143"/>
</dbReference>
<dbReference type="InterPro" id="IPR057568">
    <property type="entry name" value="CortBP2_NAV1-like_AAA_lid"/>
</dbReference>